<feature type="transmembrane region" description="Helical" evidence="6">
    <location>
        <begin position="279"/>
        <end position="299"/>
    </location>
</feature>
<dbReference type="GeneID" id="94298962"/>
<feature type="transmembrane region" description="Helical" evidence="6">
    <location>
        <begin position="119"/>
        <end position="139"/>
    </location>
</feature>
<dbReference type="RefSeq" id="XP_067763598.1">
    <property type="nucleotide sequence ID" value="XM_067908777.1"/>
</dbReference>
<accession>A0A9P8RXJ7</accession>
<feature type="transmembrane region" description="Helical" evidence="6">
    <location>
        <begin position="507"/>
        <end position="530"/>
    </location>
</feature>
<dbReference type="GO" id="GO:0016020">
    <property type="term" value="C:membrane"/>
    <property type="evidence" value="ECO:0007669"/>
    <property type="project" value="UniProtKB-SubCell"/>
</dbReference>
<dbReference type="Proteomes" id="UP000018208">
    <property type="component" value="Unassembled WGS sequence"/>
</dbReference>
<feature type="transmembrane region" description="Helical" evidence="6">
    <location>
        <begin position="378"/>
        <end position="401"/>
    </location>
</feature>
<dbReference type="EMBL" id="AUWU02000005">
    <property type="protein sequence ID" value="KAH0572825.1"/>
    <property type="molecule type" value="Genomic_DNA"/>
</dbReference>
<feature type="transmembrane region" description="Helical" evidence="6">
    <location>
        <begin position="256"/>
        <end position="273"/>
    </location>
</feature>
<evidence type="ECO:0000256" key="3">
    <source>
        <dbReference type="ARBA" id="ARBA00022692"/>
    </source>
</evidence>
<evidence type="ECO:0000256" key="1">
    <source>
        <dbReference type="ARBA" id="ARBA00004141"/>
    </source>
</evidence>
<dbReference type="PANTHER" id="PTHR42718">
    <property type="entry name" value="MAJOR FACILITATOR SUPERFAMILY MULTIDRUG TRANSPORTER MFSC"/>
    <property type="match status" value="1"/>
</dbReference>
<keyword evidence="2" id="KW-0813">Transport</keyword>
<feature type="transmembrane region" description="Helical" evidence="6">
    <location>
        <begin position="215"/>
        <end position="235"/>
    </location>
</feature>
<dbReference type="KEGG" id="ssao:94298962"/>
<evidence type="ECO:0000313" key="8">
    <source>
        <dbReference type="Proteomes" id="UP000018208"/>
    </source>
</evidence>
<dbReference type="AlphaFoldDB" id="A0A9P8RXJ7"/>
<dbReference type="InterPro" id="IPR036259">
    <property type="entry name" value="MFS_trans_sf"/>
</dbReference>
<feature type="transmembrane region" description="Helical" evidence="6">
    <location>
        <begin position="159"/>
        <end position="179"/>
    </location>
</feature>
<keyword evidence="3 6" id="KW-0812">Transmembrane</keyword>
<organism evidence="7 8">
    <name type="scientific">Spironucleus salmonicida</name>
    <dbReference type="NCBI Taxonomy" id="348837"/>
    <lineage>
        <taxon>Eukaryota</taxon>
        <taxon>Metamonada</taxon>
        <taxon>Diplomonadida</taxon>
        <taxon>Hexamitidae</taxon>
        <taxon>Hexamitinae</taxon>
        <taxon>Spironucleus</taxon>
    </lineage>
</organism>
<dbReference type="Pfam" id="PF07690">
    <property type="entry name" value="MFS_1"/>
    <property type="match status" value="1"/>
</dbReference>
<dbReference type="Gene3D" id="1.20.1250.20">
    <property type="entry name" value="MFS general substrate transporter like domains"/>
    <property type="match status" value="1"/>
</dbReference>
<proteinExistence type="predicted"/>
<keyword evidence="5 6" id="KW-0472">Membrane</keyword>
<evidence type="ECO:0000256" key="2">
    <source>
        <dbReference type="ARBA" id="ARBA00022448"/>
    </source>
</evidence>
<gene>
    <name evidence="7" type="ORF">SS50377_24939</name>
</gene>
<dbReference type="InterPro" id="IPR011701">
    <property type="entry name" value="MFS"/>
</dbReference>
<feature type="transmembrane region" description="Helical" evidence="6">
    <location>
        <begin position="311"/>
        <end position="332"/>
    </location>
</feature>
<evidence type="ECO:0000256" key="4">
    <source>
        <dbReference type="ARBA" id="ARBA00022989"/>
    </source>
</evidence>
<dbReference type="PANTHER" id="PTHR42718:SF9">
    <property type="entry name" value="MAJOR FACILITATOR SUPERFAMILY MULTIDRUG TRANSPORTER MFSC"/>
    <property type="match status" value="1"/>
</dbReference>
<name>A0A9P8RXJ7_9EUKA</name>
<evidence type="ECO:0000313" key="7">
    <source>
        <dbReference type="EMBL" id="KAH0572825.1"/>
    </source>
</evidence>
<feature type="transmembrane region" description="Helical" evidence="6">
    <location>
        <begin position="470"/>
        <end position="495"/>
    </location>
</feature>
<dbReference type="GO" id="GO:0022857">
    <property type="term" value="F:transmembrane transporter activity"/>
    <property type="evidence" value="ECO:0007669"/>
    <property type="project" value="InterPro"/>
</dbReference>
<feature type="transmembrane region" description="Helical" evidence="6">
    <location>
        <begin position="338"/>
        <end position="358"/>
    </location>
</feature>
<comment type="caution">
    <text evidence="7">The sequence shown here is derived from an EMBL/GenBank/DDBJ whole genome shotgun (WGS) entry which is preliminary data.</text>
</comment>
<evidence type="ECO:0000256" key="6">
    <source>
        <dbReference type="SAM" id="Phobius"/>
    </source>
</evidence>
<evidence type="ECO:0000256" key="5">
    <source>
        <dbReference type="ARBA" id="ARBA00023136"/>
    </source>
</evidence>
<feature type="transmembrane region" description="Helical" evidence="6">
    <location>
        <begin position="536"/>
        <end position="563"/>
    </location>
</feature>
<feature type="transmembrane region" description="Helical" evidence="6">
    <location>
        <begin position="442"/>
        <end position="464"/>
    </location>
</feature>
<feature type="transmembrane region" description="Helical" evidence="6">
    <location>
        <begin position="413"/>
        <end position="433"/>
    </location>
</feature>
<comment type="subcellular location">
    <subcellularLocation>
        <location evidence="1">Membrane</location>
        <topology evidence="1">Multi-pass membrane protein</topology>
    </subcellularLocation>
</comment>
<keyword evidence="8" id="KW-1185">Reference proteome</keyword>
<reference evidence="7 8" key="1">
    <citation type="journal article" date="2014" name="PLoS Genet.">
        <title>The Genome of Spironucleus salmonicida Highlights a Fish Pathogen Adapted to Fluctuating Environments.</title>
        <authorList>
            <person name="Xu F."/>
            <person name="Jerlstrom-Hultqvist J."/>
            <person name="Einarsson E."/>
            <person name="Astvaldsson A."/>
            <person name="Svard S.G."/>
            <person name="Andersson J.O."/>
        </authorList>
    </citation>
    <scope>NUCLEOTIDE SEQUENCE [LARGE SCALE GENOMIC DNA]</scope>
    <source>
        <strain evidence="7 8">ATCC 50377</strain>
    </source>
</reference>
<keyword evidence="4 6" id="KW-1133">Transmembrane helix</keyword>
<sequence>MEWRARFILILSDYNTQNIIFHNKKIYSCCYIIQYQYVFVLKQLPDYSFHVTIATIIVFLYFIYFKYINKDLVKMRSFNEVIKFNKQHDQNIQQLVPAAQLDFKPPLFNKKNKTPVNSLSSKIFFVILVGSIPQFLYTFTNSSLYSFTVFYSNYYNVTIPQIQLVQHAEVIIITSIGLFSSKIHKFLTIPNGFLIFSFFIGLFNILIYFNKTFEYLIVMRIFGAIGYTVIYTSTAPLMNQFVYPGNLTAAMTINDLLIPFGELLGIIINILILDYDPQLLFLIAGILGMIHFLYCAFCIPRLPFNKKVKFNLILILLSISGMSLIVVSFALLAINTEIYIYILTFIFGTILISGFFYLNYKSKIQTLPSEIFNKNTIVFIILNFLMSFSQQTINWFIPLIWRIEFKFTFLESGFYQGFNHIIACCFVVLILLIQKKVTYRRILFCSNLFHCLVYFCLVFTFQFFQNQYFIQFLALLLEVNFTLFLVSIQVFNILASPKRFGFISGSIVAIAAKLGWSVGTSIFTAISRAFTSYFQSAQICAILSLIINFFGMCLSYFIGVFAWERGKFGFTEALAAHSIAFVEDTFIGTAEVALAEQDPGLYVGWGRMDEILI</sequence>
<dbReference type="SUPFAM" id="SSF103473">
    <property type="entry name" value="MFS general substrate transporter"/>
    <property type="match status" value="1"/>
</dbReference>
<feature type="transmembrane region" description="Helical" evidence="6">
    <location>
        <begin position="191"/>
        <end position="209"/>
    </location>
</feature>
<feature type="transmembrane region" description="Helical" evidence="6">
    <location>
        <begin position="47"/>
        <end position="67"/>
    </location>
</feature>
<protein>
    <submittedName>
        <fullName evidence="7">Major facilitator superfamily protein</fullName>
    </submittedName>
</protein>